<accession>A0A2H8TIE4</accession>
<dbReference type="GO" id="GO:0005637">
    <property type="term" value="C:nuclear inner membrane"/>
    <property type="evidence" value="ECO:0007669"/>
    <property type="project" value="UniProtKB-SubCell"/>
</dbReference>
<comment type="similarity">
    <text evidence="2">Belongs to the nurim family.</text>
</comment>
<protein>
    <recommendedName>
        <fullName evidence="7">Nuclear envelope membrane protein</fullName>
    </recommendedName>
    <alternativeName>
        <fullName evidence="6">Nuclear rim protein</fullName>
    </alternativeName>
</protein>
<dbReference type="PANTHER" id="PTHR31040:SF1">
    <property type="entry name" value="NURIM"/>
    <property type="match status" value="1"/>
</dbReference>
<feature type="transmembrane region" description="Helical" evidence="8">
    <location>
        <begin position="144"/>
        <end position="169"/>
    </location>
</feature>
<evidence type="ECO:0000256" key="4">
    <source>
        <dbReference type="ARBA" id="ARBA00022989"/>
    </source>
</evidence>
<dbReference type="OrthoDB" id="10050858at2759"/>
<evidence type="ECO:0000256" key="2">
    <source>
        <dbReference type="ARBA" id="ARBA00010631"/>
    </source>
</evidence>
<evidence type="ECO:0000256" key="3">
    <source>
        <dbReference type="ARBA" id="ARBA00022692"/>
    </source>
</evidence>
<evidence type="ECO:0000313" key="9">
    <source>
        <dbReference type="EMBL" id="MBW13897.1"/>
    </source>
</evidence>
<evidence type="ECO:0000256" key="1">
    <source>
        <dbReference type="ARBA" id="ARBA00004473"/>
    </source>
</evidence>
<name>A0A2H8TIE4_9HEMI</name>
<reference evidence="9" key="1">
    <citation type="submission" date="2017-10" db="EMBL/GenBank/DDBJ databases">
        <title>Transcriptome Assembly of Sugarcane Aphid Adults.</title>
        <authorList>
            <person name="Scully E.D."/>
            <person name="Palmer N.A."/>
            <person name="Geib S.M."/>
            <person name="Sarath G."/>
            <person name="Sattler S.E."/>
        </authorList>
    </citation>
    <scope>NUCLEOTIDE SEQUENCE</scope>
    <source>
        <tissue evidence="9">Whole body</tissue>
    </source>
</reference>
<organism evidence="9">
    <name type="scientific">Melanaphis sacchari</name>
    <dbReference type="NCBI Taxonomy" id="742174"/>
    <lineage>
        <taxon>Eukaryota</taxon>
        <taxon>Metazoa</taxon>
        <taxon>Ecdysozoa</taxon>
        <taxon>Arthropoda</taxon>
        <taxon>Hexapoda</taxon>
        <taxon>Insecta</taxon>
        <taxon>Pterygota</taxon>
        <taxon>Neoptera</taxon>
        <taxon>Paraneoptera</taxon>
        <taxon>Hemiptera</taxon>
        <taxon>Sternorrhyncha</taxon>
        <taxon>Aphidomorpha</taxon>
        <taxon>Aphidoidea</taxon>
        <taxon>Aphididae</taxon>
        <taxon>Aphidini</taxon>
        <taxon>Melanaphis</taxon>
    </lineage>
</organism>
<feature type="transmembrane region" description="Helical" evidence="8">
    <location>
        <begin position="190"/>
        <end position="210"/>
    </location>
</feature>
<evidence type="ECO:0000256" key="6">
    <source>
        <dbReference type="ARBA" id="ARBA00031700"/>
    </source>
</evidence>
<feature type="transmembrane region" description="Helical" evidence="8">
    <location>
        <begin position="21"/>
        <end position="45"/>
    </location>
</feature>
<keyword evidence="3 8" id="KW-0812">Transmembrane</keyword>
<sequence>MVYVWRTMDTTFRGRGNGYKSIAMIAVIAGVYVSIVSVLRFGHFLAGFNTSPSSNNDLLPTVSRIHFRIVTNWTLASCYLYLPSIIEIGIERIGNLCGLPDCYFKFTRIVLLSSILNGVIEFWQEVPEICLWNLNKNYAENIHFYLHCSMWIISFMIMLAIDVTEITGLKPIFYYHLMNENVCSLKSQQFHRFLSNMGFPGSSCLLIILWSQKLMSFDRLLLAVIWTLGILSCNQSDDKDIKYVARQIEKKKAWMYYSEKISVSPLK</sequence>
<evidence type="ECO:0000256" key="8">
    <source>
        <dbReference type="SAM" id="Phobius"/>
    </source>
</evidence>
<keyword evidence="5 8" id="KW-0472">Membrane</keyword>
<evidence type="ECO:0000256" key="7">
    <source>
        <dbReference type="ARBA" id="ARBA00032957"/>
    </source>
</evidence>
<dbReference type="EMBL" id="GFXV01002092">
    <property type="protein sequence ID" value="MBW13897.1"/>
    <property type="molecule type" value="Transcribed_RNA"/>
</dbReference>
<proteinExistence type="inferred from homology"/>
<gene>
    <name evidence="9" type="primary">nrm_3</name>
</gene>
<dbReference type="PANTHER" id="PTHR31040">
    <property type="entry name" value="NURIM"/>
    <property type="match status" value="1"/>
</dbReference>
<comment type="subcellular location">
    <subcellularLocation>
        <location evidence="1">Nucleus inner membrane</location>
        <topology evidence="1">Multi-pass membrane protein</topology>
    </subcellularLocation>
</comment>
<dbReference type="InterPro" id="IPR033580">
    <property type="entry name" value="Nurim-like"/>
</dbReference>
<keyword evidence="4 8" id="KW-1133">Transmembrane helix</keyword>
<evidence type="ECO:0000256" key="5">
    <source>
        <dbReference type="ARBA" id="ARBA00023136"/>
    </source>
</evidence>
<dbReference type="AlphaFoldDB" id="A0A2H8TIE4"/>